<dbReference type="EMBL" id="OUUZ01000015">
    <property type="protein sequence ID" value="SPQ25148.1"/>
    <property type="molecule type" value="Genomic_DNA"/>
</dbReference>
<accession>A0A3S4ASW4</accession>
<proteinExistence type="predicted"/>
<evidence type="ECO:0000313" key="2">
    <source>
        <dbReference type="EMBL" id="SPQ25148.1"/>
    </source>
</evidence>
<name>A0A3S4ASW4_9PEZI</name>
<evidence type="ECO:0000313" key="3">
    <source>
        <dbReference type="Proteomes" id="UP000289323"/>
    </source>
</evidence>
<evidence type="ECO:0000256" key="1">
    <source>
        <dbReference type="SAM" id="MobiDB-lite"/>
    </source>
</evidence>
<dbReference type="Proteomes" id="UP000289323">
    <property type="component" value="Unassembled WGS sequence"/>
</dbReference>
<reference evidence="2 3" key="1">
    <citation type="submission" date="2018-04" db="EMBL/GenBank/DDBJ databases">
        <authorList>
            <person name="Huttner S."/>
            <person name="Dainat J."/>
        </authorList>
    </citation>
    <scope>NUCLEOTIDE SEQUENCE [LARGE SCALE GENOMIC DNA]</scope>
</reference>
<dbReference type="AlphaFoldDB" id="A0A3S4ASW4"/>
<sequence length="20" mass="2240">MDGRGATYLRLDASSKERVD</sequence>
<gene>
    <name evidence="2" type="ORF">TT172_LOCUS7567</name>
</gene>
<feature type="region of interest" description="Disordered" evidence="1">
    <location>
        <begin position="1"/>
        <end position="20"/>
    </location>
</feature>
<protein>
    <submittedName>
        <fullName evidence="2">17649cfb-ab77-4e3c-a123-72b9fe404b0d</fullName>
    </submittedName>
</protein>
<organism evidence="2 3">
    <name type="scientific">Thermothielavioides terrestris</name>
    <dbReference type="NCBI Taxonomy" id="2587410"/>
    <lineage>
        <taxon>Eukaryota</taxon>
        <taxon>Fungi</taxon>
        <taxon>Dikarya</taxon>
        <taxon>Ascomycota</taxon>
        <taxon>Pezizomycotina</taxon>
        <taxon>Sordariomycetes</taxon>
        <taxon>Sordariomycetidae</taxon>
        <taxon>Sordariales</taxon>
        <taxon>Chaetomiaceae</taxon>
        <taxon>Thermothielavioides</taxon>
    </lineage>
</organism>